<evidence type="ECO:0000256" key="8">
    <source>
        <dbReference type="ARBA" id="ARBA00022892"/>
    </source>
</evidence>
<evidence type="ECO:0000259" key="15">
    <source>
        <dbReference type="Pfam" id="PF04811"/>
    </source>
</evidence>
<feature type="region of interest" description="Disordered" evidence="12">
    <location>
        <begin position="39"/>
        <end position="87"/>
    </location>
</feature>
<feature type="domain" description="Gelsolin-like" evidence="13">
    <location>
        <begin position="831"/>
        <end position="901"/>
    </location>
</feature>
<comment type="subcellular location">
    <subcellularLocation>
        <location evidence="2">Cytoplasm</location>
    </subcellularLocation>
    <subcellularLocation>
        <location evidence="3">Endoplasmic reticulum membrane</location>
    </subcellularLocation>
    <subcellularLocation>
        <location evidence="1">Golgi apparatus membrane</location>
    </subcellularLocation>
</comment>
<evidence type="ECO:0000256" key="9">
    <source>
        <dbReference type="ARBA" id="ARBA00022927"/>
    </source>
</evidence>
<keyword evidence="19" id="KW-1185">Reference proteome</keyword>
<evidence type="ECO:0000259" key="13">
    <source>
        <dbReference type="Pfam" id="PF00626"/>
    </source>
</evidence>
<dbReference type="Pfam" id="PF08033">
    <property type="entry name" value="Sec23_BS"/>
    <property type="match status" value="1"/>
</dbReference>
<dbReference type="Gene3D" id="3.40.50.410">
    <property type="entry name" value="von Willebrand factor, type A domain"/>
    <property type="match status" value="1"/>
</dbReference>
<dbReference type="GO" id="GO:0000139">
    <property type="term" value="C:Golgi membrane"/>
    <property type="evidence" value="ECO:0007669"/>
    <property type="project" value="UniProtKB-SubCell"/>
</dbReference>
<evidence type="ECO:0000259" key="14">
    <source>
        <dbReference type="Pfam" id="PF04810"/>
    </source>
</evidence>
<proteinExistence type="inferred from homology"/>
<keyword evidence="6" id="KW-0963">Cytoplasm</keyword>
<feature type="domain" description="Sec23/Sec24 trunk" evidence="15">
    <location>
        <begin position="366"/>
        <end position="600"/>
    </location>
</feature>
<dbReference type="Pfam" id="PF04811">
    <property type="entry name" value="Sec23_trunk"/>
    <property type="match status" value="1"/>
</dbReference>
<dbReference type="InterPro" id="IPR036174">
    <property type="entry name" value="Znf_Sec23_Sec24_sf"/>
</dbReference>
<sequence length="964" mass="105433">MSSSPAQQLPPGWAAEWHESRASAIPIHWSVLSRLAANSNSEAPNHAETASGHTQWEPPSQLPESQPPSTAQPTAQSHHGKRRQYAAGQTQAYYGAAEVAADPGYGVAPGLQPQPAGGQLFTPGLASENQFQAQQAQVPGQPSYYSQQPPDQPLAYGADPAATAGGYGSQPGQQPQYIQPGVDALAGQFGQMGLAGGQKQFQLYTSNLLTSPPEPKELHRPPPEIRLPPNSSISPSPLANADPSYQRCTINAIPTTSSLLNKAKIPLALILTPYRSLKDGDEPVPVVTDTVIARCRRCRTYINPYVQFIDGGNRWRCCMCNMSNEVPQLFDWDTARNQPGDRWSRAELNHSVVEFVAPTEYMVRPPQPAVYVFLIDVSHAAVQSGMVATATRTILENLDRIPDEDQRTKVAIICYDTSLYFFSVPPGSDSSMLVVSDIDDVFLPKPTDLLVNLAESRPTLEALLGRINDMFQENNIIGSAMGPALQAGFKLMSPIGGKIVVLSASLPSVGAGALKNREDPKILGTAKESGLLQAASPFYKTFAIDCSRAQVSVDMFLFSQSYQDVASLACLPHYTSGQTYYYPAFNAARPEDALKFAREFGDVLAMPVMLEAVMRVRASRGLRMSSFHGNFFVRSTDLLAMPAVPQDQSYAIEIQIEEALTTPFVVFQTAVLHTTCYGERRIRVVTLALPTTTNLSEVFASADQIAITTLLANKAVERSLTHKLEDARDFVYQRLVDILMAYKTSMTSGGAGASAQLAISDNMKMLPVLVLGLLKNVGIRQSAQIPPDIRAYAQALLTSLPSQLLIPYIYPTFYSLHNMPAEAGTVGEHGIILPPALPLTSERFERHGLFLIEDGQTIFLWVGRDAVPQLITDVFDLPGYDVLRGGKITLPTLENEFSQRINAIVQKIREMRRGVYYPHLYVVKEDGEPPLRLWALSALIQDRADVLPSYQQFISSLKEKVNTT</sequence>
<evidence type="ECO:0000256" key="3">
    <source>
        <dbReference type="ARBA" id="ARBA00004586"/>
    </source>
</evidence>
<feature type="region of interest" description="Disordered" evidence="12">
    <location>
        <begin position="130"/>
        <end position="178"/>
    </location>
</feature>
<dbReference type="GO" id="GO:0005789">
    <property type="term" value="C:endoplasmic reticulum membrane"/>
    <property type="evidence" value="ECO:0007669"/>
    <property type="project" value="UniProtKB-SubCell"/>
</dbReference>
<protein>
    <recommendedName>
        <fullName evidence="20">Protein transporter SEC24</fullName>
    </recommendedName>
</protein>
<accession>A0A8H5G2L1</accession>
<keyword evidence="11" id="KW-0472">Membrane</keyword>
<dbReference type="InterPro" id="IPR036175">
    <property type="entry name" value="Sec23/24_helical_dom_sf"/>
</dbReference>
<feature type="compositionally biased region" description="Basic and acidic residues" evidence="12">
    <location>
        <begin position="214"/>
        <end position="223"/>
    </location>
</feature>
<dbReference type="PANTHER" id="PTHR13803">
    <property type="entry name" value="SEC24-RELATED PROTEIN"/>
    <property type="match status" value="1"/>
</dbReference>
<keyword evidence="9" id="KW-0653">Protein transport</keyword>
<feature type="compositionally biased region" description="Low complexity" evidence="12">
    <location>
        <begin position="130"/>
        <end position="149"/>
    </location>
</feature>
<comment type="similarity">
    <text evidence="4">Belongs to the SEC23/SEC24 family. SEC24 subfamily.</text>
</comment>
<dbReference type="Pfam" id="PF00626">
    <property type="entry name" value="Gelsolin"/>
    <property type="match status" value="1"/>
</dbReference>
<organism evidence="18 19">
    <name type="scientific">Leucocoprinus leucothites</name>
    <dbReference type="NCBI Taxonomy" id="201217"/>
    <lineage>
        <taxon>Eukaryota</taxon>
        <taxon>Fungi</taxon>
        <taxon>Dikarya</taxon>
        <taxon>Basidiomycota</taxon>
        <taxon>Agaricomycotina</taxon>
        <taxon>Agaricomycetes</taxon>
        <taxon>Agaricomycetidae</taxon>
        <taxon>Agaricales</taxon>
        <taxon>Agaricineae</taxon>
        <taxon>Agaricaceae</taxon>
        <taxon>Leucocoprinus</taxon>
    </lineage>
</organism>
<dbReference type="GO" id="GO:0030127">
    <property type="term" value="C:COPII vesicle coat"/>
    <property type="evidence" value="ECO:0007669"/>
    <property type="project" value="InterPro"/>
</dbReference>
<dbReference type="InterPro" id="IPR012990">
    <property type="entry name" value="Beta-sandwich_Sec23_24"/>
</dbReference>
<feature type="domain" description="Zinc finger Sec23/Sec24-type" evidence="14">
    <location>
        <begin position="292"/>
        <end position="328"/>
    </location>
</feature>
<dbReference type="InterPro" id="IPR007123">
    <property type="entry name" value="Gelsolin-like_dom"/>
</dbReference>
<evidence type="ECO:0000259" key="17">
    <source>
        <dbReference type="Pfam" id="PF08033"/>
    </source>
</evidence>
<feature type="region of interest" description="Disordered" evidence="12">
    <location>
        <begin position="209"/>
        <end position="240"/>
    </location>
</feature>
<dbReference type="Pfam" id="PF04810">
    <property type="entry name" value="zf-Sec23_Sec24"/>
    <property type="match status" value="1"/>
</dbReference>
<comment type="caution">
    <text evidence="18">The sequence shown here is derived from an EMBL/GenBank/DDBJ whole genome shotgun (WGS) entry which is preliminary data.</text>
</comment>
<dbReference type="PANTHER" id="PTHR13803:SF39">
    <property type="entry name" value="SECRETORY 24AB, ISOFORM A"/>
    <property type="match status" value="1"/>
</dbReference>
<keyword evidence="8" id="KW-0931">ER-Golgi transport</keyword>
<dbReference type="Gene3D" id="2.60.40.1670">
    <property type="entry name" value="beta-sandwich domain of Sec23/24"/>
    <property type="match status" value="1"/>
</dbReference>
<dbReference type="Gene3D" id="3.40.20.10">
    <property type="entry name" value="Severin"/>
    <property type="match status" value="1"/>
</dbReference>
<keyword evidence="5" id="KW-0813">Transport</keyword>
<dbReference type="Pfam" id="PF04815">
    <property type="entry name" value="Sec23_helical"/>
    <property type="match status" value="1"/>
</dbReference>
<name>A0A8H5G2L1_9AGAR</name>
<dbReference type="Proteomes" id="UP000559027">
    <property type="component" value="Unassembled WGS sequence"/>
</dbReference>
<evidence type="ECO:0008006" key="20">
    <source>
        <dbReference type="Google" id="ProtNLM"/>
    </source>
</evidence>
<dbReference type="InterPro" id="IPR041742">
    <property type="entry name" value="Sec24-like_trunk_dom"/>
</dbReference>
<keyword evidence="10" id="KW-0333">Golgi apparatus</keyword>
<dbReference type="AlphaFoldDB" id="A0A8H5G2L1"/>
<evidence type="ECO:0000313" key="19">
    <source>
        <dbReference type="Proteomes" id="UP000559027"/>
    </source>
</evidence>
<dbReference type="SUPFAM" id="SSF82919">
    <property type="entry name" value="Zn-finger domain of Sec23/24"/>
    <property type="match status" value="1"/>
</dbReference>
<evidence type="ECO:0000256" key="2">
    <source>
        <dbReference type="ARBA" id="ARBA00004496"/>
    </source>
</evidence>
<dbReference type="OrthoDB" id="49016at2759"/>
<dbReference type="InterPro" id="IPR006896">
    <property type="entry name" value="Sec23/24_trunk_dom"/>
</dbReference>
<dbReference type="InterPro" id="IPR036180">
    <property type="entry name" value="Gelsolin-like_dom_sf"/>
</dbReference>
<dbReference type="Gene3D" id="2.30.30.380">
    <property type="entry name" value="Zn-finger domain of Sec23/24"/>
    <property type="match status" value="1"/>
</dbReference>
<gene>
    <name evidence="18" type="ORF">D9756_006597</name>
</gene>
<dbReference type="SUPFAM" id="SSF81811">
    <property type="entry name" value="Helical domain of Sec23/24"/>
    <property type="match status" value="1"/>
</dbReference>
<dbReference type="CDD" id="cd01479">
    <property type="entry name" value="Sec24-like"/>
    <property type="match status" value="1"/>
</dbReference>
<dbReference type="GO" id="GO:0070971">
    <property type="term" value="C:endoplasmic reticulum exit site"/>
    <property type="evidence" value="ECO:0007669"/>
    <property type="project" value="TreeGrafter"/>
</dbReference>
<evidence type="ECO:0000256" key="10">
    <source>
        <dbReference type="ARBA" id="ARBA00023034"/>
    </source>
</evidence>
<feature type="compositionally biased region" description="Low complexity" evidence="12">
    <location>
        <begin position="57"/>
        <end position="69"/>
    </location>
</feature>
<evidence type="ECO:0000256" key="4">
    <source>
        <dbReference type="ARBA" id="ARBA00008334"/>
    </source>
</evidence>
<dbReference type="GO" id="GO:0008270">
    <property type="term" value="F:zinc ion binding"/>
    <property type="evidence" value="ECO:0007669"/>
    <property type="project" value="InterPro"/>
</dbReference>
<feature type="compositionally biased region" description="Low complexity" evidence="12">
    <location>
        <begin position="228"/>
        <end position="237"/>
    </location>
</feature>
<evidence type="ECO:0000256" key="7">
    <source>
        <dbReference type="ARBA" id="ARBA00022824"/>
    </source>
</evidence>
<dbReference type="InterPro" id="IPR029006">
    <property type="entry name" value="ADF-H/Gelsolin-like_dom_sf"/>
</dbReference>
<dbReference type="SUPFAM" id="SSF82754">
    <property type="entry name" value="C-terminal, gelsolin-like domain of Sec23/24"/>
    <property type="match status" value="1"/>
</dbReference>
<dbReference type="SUPFAM" id="SSF81995">
    <property type="entry name" value="beta-sandwich domain of Sec23/24"/>
    <property type="match status" value="1"/>
</dbReference>
<dbReference type="SUPFAM" id="SSF53300">
    <property type="entry name" value="vWA-like"/>
    <property type="match status" value="1"/>
</dbReference>
<dbReference type="GO" id="GO:0006886">
    <property type="term" value="P:intracellular protein transport"/>
    <property type="evidence" value="ECO:0007669"/>
    <property type="project" value="InterPro"/>
</dbReference>
<evidence type="ECO:0000256" key="5">
    <source>
        <dbReference type="ARBA" id="ARBA00022448"/>
    </source>
</evidence>
<dbReference type="InterPro" id="IPR036465">
    <property type="entry name" value="vWFA_dom_sf"/>
</dbReference>
<dbReference type="GO" id="GO:0000149">
    <property type="term" value="F:SNARE binding"/>
    <property type="evidence" value="ECO:0007669"/>
    <property type="project" value="TreeGrafter"/>
</dbReference>
<evidence type="ECO:0000256" key="11">
    <source>
        <dbReference type="ARBA" id="ARBA00023136"/>
    </source>
</evidence>
<dbReference type="InterPro" id="IPR050550">
    <property type="entry name" value="SEC23_SEC24_subfamily"/>
</dbReference>
<feature type="domain" description="Sec23/Sec24 beta-sandwich" evidence="17">
    <location>
        <begin position="610"/>
        <end position="692"/>
    </location>
</feature>
<dbReference type="InterPro" id="IPR006895">
    <property type="entry name" value="Znf_Sec23_Sec24"/>
</dbReference>
<evidence type="ECO:0000313" key="18">
    <source>
        <dbReference type="EMBL" id="KAF5357197.1"/>
    </source>
</evidence>
<reference evidence="18 19" key="1">
    <citation type="journal article" date="2020" name="ISME J.">
        <title>Uncovering the hidden diversity of litter-decomposition mechanisms in mushroom-forming fungi.</title>
        <authorList>
            <person name="Floudas D."/>
            <person name="Bentzer J."/>
            <person name="Ahren D."/>
            <person name="Johansson T."/>
            <person name="Persson P."/>
            <person name="Tunlid A."/>
        </authorList>
    </citation>
    <scope>NUCLEOTIDE SEQUENCE [LARGE SCALE GENOMIC DNA]</scope>
    <source>
        <strain evidence="18 19">CBS 146.42</strain>
    </source>
</reference>
<dbReference type="InterPro" id="IPR006900">
    <property type="entry name" value="Sec23/24_helical_dom"/>
</dbReference>
<evidence type="ECO:0000259" key="16">
    <source>
        <dbReference type="Pfam" id="PF04815"/>
    </source>
</evidence>
<evidence type="ECO:0000256" key="1">
    <source>
        <dbReference type="ARBA" id="ARBA00004394"/>
    </source>
</evidence>
<feature type="domain" description="Sec23/Sec24 helical" evidence="16">
    <location>
        <begin position="703"/>
        <end position="806"/>
    </location>
</feature>
<keyword evidence="7" id="KW-0256">Endoplasmic reticulum</keyword>
<evidence type="ECO:0000256" key="12">
    <source>
        <dbReference type="SAM" id="MobiDB-lite"/>
    </source>
</evidence>
<evidence type="ECO:0000256" key="6">
    <source>
        <dbReference type="ARBA" id="ARBA00022490"/>
    </source>
</evidence>
<dbReference type="Gene3D" id="1.20.120.730">
    <property type="entry name" value="Sec23/Sec24 helical domain"/>
    <property type="match status" value="1"/>
</dbReference>
<dbReference type="EMBL" id="JAACJO010000006">
    <property type="protein sequence ID" value="KAF5357197.1"/>
    <property type="molecule type" value="Genomic_DNA"/>
</dbReference>
<dbReference type="GO" id="GO:0090110">
    <property type="term" value="P:COPII-coated vesicle cargo loading"/>
    <property type="evidence" value="ECO:0007669"/>
    <property type="project" value="TreeGrafter"/>
</dbReference>